<evidence type="ECO:0000256" key="1">
    <source>
        <dbReference type="ARBA" id="ARBA00001974"/>
    </source>
</evidence>
<evidence type="ECO:0000256" key="3">
    <source>
        <dbReference type="ARBA" id="ARBA00022827"/>
    </source>
</evidence>
<reference evidence="6 7" key="1">
    <citation type="journal article" date="2024" name="J. Plant Pathol.">
        <title>Sequence and assembly of the genome of Seiridium unicorne, isolate CBS 538.82, causal agent of cypress canker disease.</title>
        <authorList>
            <person name="Scali E."/>
            <person name="Rocca G.D."/>
            <person name="Danti R."/>
            <person name="Garbelotto M."/>
            <person name="Barberini S."/>
            <person name="Baroncelli R."/>
            <person name="Emiliani G."/>
        </authorList>
    </citation>
    <scope>NUCLEOTIDE SEQUENCE [LARGE SCALE GENOMIC DNA]</scope>
    <source>
        <strain evidence="6 7">BM-138-508</strain>
    </source>
</reference>
<dbReference type="Gene3D" id="3.50.50.60">
    <property type="entry name" value="FAD/NAD(P)-binding domain"/>
    <property type="match status" value="1"/>
</dbReference>
<dbReference type="PANTHER" id="PTHR47178:SF6">
    <property type="entry name" value="FAD-BINDING DOMAIN-CONTAINING PROTEIN"/>
    <property type="match status" value="1"/>
</dbReference>
<organism evidence="6 7">
    <name type="scientific">Seiridium unicorne</name>
    <dbReference type="NCBI Taxonomy" id="138068"/>
    <lineage>
        <taxon>Eukaryota</taxon>
        <taxon>Fungi</taxon>
        <taxon>Dikarya</taxon>
        <taxon>Ascomycota</taxon>
        <taxon>Pezizomycotina</taxon>
        <taxon>Sordariomycetes</taxon>
        <taxon>Xylariomycetidae</taxon>
        <taxon>Amphisphaeriales</taxon>
        <taxon>Sporocadaceae</taxon>
        <taxon>Seiridium</taxon>
    </lineage>
</organism>
<keyword evidence="5" id="KW-0503">Monooxygenase</keyword>
<evidence type="ECO:0000313" key="6">
    <source>
        <dbReference type="EMBL" id="KAK9425694.1"/>
    </source>
</evidence>
<gene>
    <name evidence="6" type="ORF">SUNI508_03055</name>
</gene>
<keyword evidence="4" id="KW-0560">Oxidoreductase</keyword>
<comment type="cofactor">
    <cofactor evidence="1">
        <name>FAD</name>
        <dbReference type="ChEBI" id="CHEBI:57692"/>
    </cofactor>
</comment>
<proteinExistence type="predicted"/>
<accession>A0ABR2VFR7</accession>
<dbReference type="InterPro" id="IPR036188">
    <property type="entry name" value="FAD/NAD-bd_sf"/>
</dbReference>
<evidence type="ECO:0000256" key="2">
    <source>
        <dbReference type="ARBA" id="ARBA00022630"/>
    </source>
</evidence>
<evidence type="ECO:0000256" key="4">
    <source>
        <dbReference type="ARBA" id="ARBA00023002"/>
    </source>
</evidence>
<dbReference type="SUPFAM" id="SSF51905">
    <property type="entry name" value="FAD/NAD(P)-binding domain"/>
    <property type="match status" value="1"/>
</dbReference>
<evidence type="ECO:0000313" key="7">
    <source>
        <dbReference type="Proteomes" id="UP001408356"/>
    </source>
</evidence>
<comment type="caution">
    <text evidence="6">The sequence shown here is derived from an EMBL/GenBank/DDBJ whole genome shotgun (WGS) entry which is preliminary data.</text>
</comment>
<keyword evidence="2" id="KW-0285">Flavoprotein</keyword>
<name>A0ABR2VFR7_9PEZI</name>
<dbReference type="PANTHER" id="PTHR47178">
    <property type="entry name" value="MONOOXYGENASE, FAD-BINDING"/>
    <property type="match status" value="1"/>
</dbReference>
<keyword evidence="3" id="KW-0274">FAD</keyword>
<dbReference type="EMBL" id="JARVKF010000013">
    <property type="protein sequence ID" value="KAK9425694.1"/>
    <property type="molecule type" value="Genomic_DNA"/>
</dbReference>
<sequence length="160" mass="17687">MSTKFSENVKSLHILIIGGGLAGLSPAHVLNKDNGPFMIVDRKTEPQGRNWGVPLSWGVRDGYKSLDEVLAEYDNDVIERGQEVAISKTQTTAFHNCENFVNSPVFNHLLTHNDGQARIEERSLGVEMRQMAIHPVPNGNKLSIDQIEAYLSSQSSQKSA</sequence>
<evidence type="ECO:0000256" key="5">
    <source>
        <dbReference type="ARBA" id="ARBA00023033"/>
    </source>
</evidence>
<protein>
    <submittedName>
        <fullName evidence="6">FAD-binding domain-containing protein</fullName>
    </submittedName>
</protein>
<keyword evidence="7" id="KW-1185">Reference proteome</keyword>
<dbReference type="Proteomes" id="UP001408356">
    <property type="component" value="Unassembled WGS sequence"/>
</dbReference>